<evidence type="ECO:0000313" key="3">
    <source>
        <dbReference type="Proteomes" id="UP001165122"/>
    </source>
</evidence>
<keyword evidence="1" id="KW-1133">Transmembrane helix</keyword>
<keyword evidence="1" id="KW-0812">Transmembrane</keyword>
<comment type="caution">
    <text evidence="2">The sequence shown here is derived from an EMBL/GenBank/DDBJ whole genome shotgun (WGS) entry which is preliminary data.</text>
</comment>
<feature type="transmembrane region" description="Helical" evidence="1">
    <location>
        <begin position="35"/>
        <end position="55"/>
    </location>
</feature>
<name>A0A9W7FR27_9STRA</name>
<evidence type="ECO:0000256" key="1">
    <source>
        <dbReference type="SAM" id="Phobius"/>
    </source>
</evidence>
<organism evidence="2 3">
    <name type="scientific">Triparma laevis f. longispina</name>
    <dbReference type="NCBI Taxonomy" id="1714387"/>
    <lineage>
        <taxon>Eukaryota</taxon>
        <taxon>Sar</taxon>
        <taxon>Stramenopiles</taxon>
        <taxon>Ochrophyta</taxon>
        <taxon>Bolidophyceae</taxon>
        <taxon>Parmales</taxon>
        <taxon>Triparmaceae</taxon>
        <taxon>Triparma</taxon>
    </lineage>
</organism>
<sequence length="173" mass="19035">MSESEALSHPLFFIKATPIRFSVMKQCANPSMHSILVSIFLAFAWLLGYVIPPLISRKRTMTWSDVMAIRTSKVEETQFTLFGTVATITLILFANTDDDGGNVTPFLQYLVVGFLLTLNTLLSLVIYVYVIDPLVFGVNKTSDDGVENDDQELTTNSDAFNIADSGALNIGSI</sequence>
<feature type="transmembrane region" description="Helical" evidence="1">
    <location>
        <begin position="76"/>
        <end position="94"/>
    </location>
</feature>
<keyword evidence="3" id="KW-1185">Reference proteome</keyword>
<accession>A0A9W7FR27</accession>
<gene>
    <name evidence="2" type="ORF">TrLO_g10831</name>
</gene>
<dbReference type="EMBL" id="BRXW01000259">
    <property type="protein sequence ID" value="GMI16664.1"/>
    <property type="molecule type" value="Genomic_DNA"/>
</dbReference>
<feature type="transmembrane region" description="Helical" evidence="1">
    <location>
        <begin position="106"/>
        <end position="130"/>
    </location>
</feature>
<keyword evidence="1" id="KW-0472">Membrane</keyword>
<proteinExistence type="predicted"/>
<reference evidence="3" key="1">
    <citation type="journal article" date="2023" name="Commun. Biol.">
        <title>Genome analysis of Parmales, the sister group of diatoms, reveals the evolutionary specialization of diatoms from phago-mixotrophs to photoautotrophs.</title>
        <authorList>
            <person name="Ban H."/>
            <person name="Sato S."/>
            <person name="Yoshikawa S."/>
            <person name="Yamada K."/>
            <person name="Nakamura Y."/>
            <person name="Ichinomiya M."/>
            <person name="Sato N."/>
            <person name="Blanc-Mathieu R."/>
            <person name="Endo H."/>
            <person name="Kuwata A."/>
            <person name="Ogata H."/>
        </authorList>
    </citation>
    <scope>NUCLEOTIDE SEQUENCE [LARGE SCALE GENOMIC DNA]</scope>
    <source>
        <strain evidence="3">NIES 3700</strain>
    </source>
</reference>
<protein>
    <submittedName>
        <fullName evidence="2">Uncharacterized protein</fullName>
    </submittedName>
</protein>
<dbReference type="AlphaFoldDB" id="A0A9W7FR27"/>
<dbReference type="Proteomes" id="UP001165122">
    <property type="component" value="Unassembled WGS sequence"/>
</dbReference>
<evidence type="ECO:0000313" key="2">
    <source>
        <dbReference type="EMBL" id="GMI16664.1"/>
    </source>
</evidence>